<dbReference type="Gene3D" id="2.40.10.220">
    <property type="entry name" value="predicted glycosyltransferase like domains"/>
    <property type="match status" value="1"/>
</dbReference>
<dbReference type="eggNOG" id="COG5001">
    <property type="taxonomic scope" value="Bacteria"/>
</dbReference>
<dbReference type="AlphaFoldDB" id="M1MIM2"/>
<evidence type="ECO:0000259" key="1">
    <source>
        <dbReference type="Pfam" id="PF07238"/>
    </source>
</evidence>
<feature type="domain" description="PilZ" evidence="1">
    <location>
        <begin position="12"/>
        <end position="104"/>
    </location>
</feature>
<dbReference type="GO" id="GO:0035438">
    <property type="term" value="F:cyclic-di-GMP binding"/>
    <property type="evidence" value="ECO:0007669"/>
    <property type="project" value="InterPro"/>
</dbReference>
<dbReference type="STRING" id="36745.CLSAP_37590"/>
<dbReference type="Pfam" id="PF07238">
    <property type="entry name" value="PilZ"/>
    <property type="match status" value="1"/>
</dbReference>
<dbReference type="KEGG" id="csr:Cspa_c39920"/>
<accession>M1MIM2</accession>
<evidence type="ECO:0000313" key="2">
    <source>
        <dbReference type="EMBL" id="AGF57749.1"/>
    </source>
</evidence>
<name>M1MIM2_9CLOT</name>
<proteinExistence type="predicted"/>
<organism evidence="2 3">
    <name type="scientific">Clostridium saccharoperbutylacetonicum N1-4(HMT)</name>
    <dbReference type="NCBI Taxonomy" id="931276"/>
    <lineage>
        <taxon>Bacteria</taxon>
        <taxon>Bacillati</taxon>
        <taxon>Bacillota</taxon>
        <taxon>Clostridia</taxon>
        <taxon>Eubacteriales</taxon>
        <taxon>Clostridiaceae</taxon>
        <taxon>Clostridium</taxon>
    </lineage>
</organism>
<reference evidence="2 3" key="1">
    <citation type="submission" date="2013-02" db="EMBL/GenBank/DDBJ databases">
        <title>Genome sequence of Clostridium saccharoperbutylacetonicum N1-4(HMT).</title>
        <authorList>
            <person name="Poehlein A."/>
            <person name="Daniel R."/>
        </authorList>
    </citation>
    <scope>NUCLEOTIDE SEQUENCE [LARGE SCALE GENOMIC DNA]</scope>
    <source>
        <strain evidence="3">N1-4(HMT)</strain>
    </source>
</reference>
<gene>
    <name evidence="2" type="primary">pilZ1</name>
    <name evidence="2" type="ORF">Cspa_c39920</name>
</gene>
<sequence length="147" mass="16807">MGAQENAELINNRKFFRVYTKEPICTEMSIVNYNGQPIKSNCSNVCIKDLSIGGLSFSSKLRFPMGKHIIYQFKLQILNKPYSIKGNIVWHKVEKNGDINYGVSSLIDEIMYEDYFAALNNLALVIRRNQSNRGCSFCNIKKCPNNL</sequence>
<dbReference type="EMBL" id="CP004121">
    <property type="protein sequence ID" value="AGF57749.1"/>
    <property type="molecule type" value="Genomic_DNA"/>
</dbReference>
<evidence type="ECO:0000313" key="3">
    <source>
        <dbReference type="Proteomes" id="UP000011728"/>
    </source>
</evidence>
<dbReference type="HOGENOM" id="CLU_140848_0_0_9"/>
<dbReference type="RefSeq" id="WP_015394062.1">
    <property type="nucleotide sequence ID" value="NC_020291.1"/>
</dbReference>
<dbReference type="InterPro" id="IPR009875">
    <property type="entry name" value="PilZ_domain"/>
</dbReference>
<protein>
    <submittedName>
        <fullName evidence="2">Type IV pilus assembly PilZ</fullName>
    </submittedName>
</protein>
<keyword evidence="3" id="KW-1185">Reference proteome</keyword>
<dbReference type="PATRIC" id="fig|931276.5.peg.4026"/>
<dbReference type="Proteomes" id="UP000011728">
    <property type="component" value="Chromosome"/>
</dbReference>
<dbReference type="OrthoDB" id="1908709at2"/>